<evidence type="ECO:0000313" key="5">
    <source>
        <dbReference type="Proteomes" id="UP000598971"/>
    </source>
</evidence>
<evidence type="ECO:0000259" key="3">
    <source>
        <dbReference type="Pfam" id="PF20434"/>
    </source>
</evidence>
<dbReference type="Proteomes" id="UP000598971">
    <property type="component" value="Unassembled WGS sequence"/>
</dbReference>
<dbReference type="InterPro" id="IPR049492">
    <property type="entry name" value="BD-FAE-like_dom"/>
</dbReference>
<comment type="caution">
    <text evidence="4">The sequence shown here is derived from an EMBL/GenBank/DDBJ whole genome shotgun (WGS) entry which is preliminary data.</text>
</comment>
<sequence>MCKRCLFLLVLMVSVAHAQKVINLYNGAAPGSEKWSWREQENVKNMFQTPVVYNVVQPTLTVFLPDPANANGTAVIVCPGGAFHTLSIESEGNEVAKWLNKKGVAAFVLRYRLVHSVTDDPVKELIPKMADFKKLDQENDSVVAMAIADGKKAIEYVRQNAAAYGINPHRIGIMGFSAGGTVTMGVGFTYTPGNRPDFLAPVYLYKTALGNPAVPADAPPVFICAASDDQLGLAKHSTTLYNQWLDAGKSAELHMYLKGGHGFGMRKNNIPTDTWIERFGDWLSLQGLLSK</sequence>
<protein>
    <submittedName>
        <fullName evidence="4">Alpha/beta hydrolase fold domain-containing protein</fullName>
    </submittedName>
</protein>
<keyword evidence="5" id="KW-1185">Reference proteome</keyword>
<feature type="signal peptide" evidence="2">
    <location>
        <begin position="1"/>
        <end position="18"/>
    </location>
</feature>
<accession>A0A8J8FBU3</accession>
<dbReference type="Gene3D" id="3.40.50.1820">
    <property type="entry name" value="alpha/beta hydrolase"/>
    <property type="match status" value="1"/>
</dbReference>
<dbReference type="GO" id="GO:0016787">
    <property type="term" value="F:hydrolase activity"/>
    <property type="evidence" value="ECO:0007669"/>
    <property type="project" value="UniProtKB-KW"/>
</dbReference>
<dbReference type="InterPro" id="IPR029058">
    <property type="entry name" value="AB_hydrolase_fold"/>
</dbReference>
<gene>
    <name evidence="4" type="ORF">GD597_06680</name>
</gene>
<dbReference type="SUPFAM" id="SSF53474">
    <property type="entry name" value="alpha/beta-Hydrolases"/>
    <property type="match status" value="1"/>
</dbReference>
<dbReference type="RefSeq" id="WP_171607064.1">
    <property type="nucleotide sequence ID" value="NZ_WHPF01000004.1"/>
</dbReference>
<name>A0A8J8FBU3_9BACT</name>
<dbReference type="InterPro" id="IPR050300">
    <property type="entry name" value="GDXG_lipolytic_enzyme"/>
</dbReference>
<feature type="domain" description="BD-FAE-like" evidence="3">
    <location>
        <begin position="140"/>
        <end position="189"/>
    </location>
</feature>
<keyword evidence="2" id="KW-0732">Signal</keyword>
<organism evidence="4 5">
    <name type="scientific">Limnovirga soli</name>
    <dbReference type="NCBI Taxonomy" id="2656915"/>
    <lineage>
        <taxon>Bacteria</taxon>
        <taxon>Pseudomonadati</taxon>
        <taxon>Bacteroidota</taxon>
        <taxon>Chitinophagia</taxon>
        <taxon>Chitinophagales</taxon>
        <taxon>Chitinophagaceae</taxon>
        <taxon>Limnovirga</taxon>
    </lineage>
</organism>
<dbReference type="PANTHER" id="PTHR48081:SF6">
    <property type="entry name" value="PEPTIDASE S9 PROLYL OLIGOPEPTIDASE CATALYTIC DOMAIN-CONTAINING PROTEIN"/>
    <property type="match status" value="1"/>
</dbReference>
<dbReference type="PANTHER" id="PTHR48081">
    <property type="entry name" value="AB HYDROLASE SUPERFAMILY PROTEIN C4A8.06C"/>
    <property type="match status" value="1"/>
</dbReference>
<evidence type="ECO:0000256" key="1">
    <source>
        <dbReference type="ARBA" id="ARBA00022801"/>
    </source>
</evidence>
<dbReference type="EMBL" id="WHPF01000004">
    <property type="protein sequence ID" value="NNV55136.1"/>
    <property type="molecule type" value="Genomic_DNA"/>
</dbReference>
<evidence type="ECO:0000256" key="2">
    <source>
        <dbReference type="SAM" id="SignalP"/>
    </source>
</evidence>
<keyword evidence="1 4" id="KW-0378">Hydrolase</keyword>
<evidence type="ECO:0000313" key="4">
    <source>
        <dbReference type="EMBL" id="NNV55136.1"/>
    </source>
</evidence>
<dbReference type="Pfam" id="PF20434">
    <property type="entry name" value="BD-FAE"/>
    <property type="match status" value="1"/>
</dbReference>
<reference evidence="4" key="1">
    <citation type="submission" date="2019-10" db="EMBL/GenBank/DDBJ databases">
        <title>Draft genome sequence of Panacibacter sp. KCS-6.</title>
        <authorList>
            <person name="Yim K.J."/>
        </authorList>
    </citation>
    <scope>NUCLEOTIDE SEQUENCE</scope>
    <source>
        <strain evidence="4">KCS-6</strain>
    </source>
</reference>
<dbReference type="AlphaFoldDB" id="A0A8J8FBU3"/>
<proteinExistence type="predicted"/>
<feature type="chain" id="PRO_5035241573" evidence="2">
    <location>
        <begin position="19"/>
        <end position="291"/>
    </location>
</feature>